<organism evidence="2 3">
    <name type="scientific">Novosphingobium guangzhouense</name>
    <dbReference type="NCBI Taxonomy" id="1850347"/>
    <lineage>
        <taxon>Bacteria</taxon>
        <taxon>Pseudomonadati</taxon>
        <taxon>Pseudomonadota</taxon>
        <taxon>Alphaproteobacteria</taxon>
        <taxon>Sphingomonadales</taxon>
        <taxon>Sphingomonadaceae</taxon>
        <taxon>Novosphingobium</taxon>
    </lineage>
</organism>
<comment type="caution">
    <text evidence="2">The sequence shown here is derived from an EMBL/GenBank/DDBJ whole genome shotgun (WGS) entry which is preliminary data.</text>
</comment>
<keyword evidence="3" id="KW-1185">Reference proteome</keyword>
<dbReference type="AlphaFoldDB" id="A0A2K2G3H3"/>
<evidence type="ECO:0000256" key="1">
    <source>
        <dbReference type="SAM" id="MobiDB-lite"/>
    </source>
</evidence>
<dbReference type="Gene3D" id="3.10.450.160">
    <property type="entry name" value="inner membrane protein cigr"/>
    <property type="match status" value="1"/>
</dbReference>
<evidence type="ECO:0000313" key="2">
    <source>
        <dbReference type="EMBL" id="PNU05590.1"/>
    </source>
</evidence>
<evidence type="ECO:0000313" key="3">
    <source>
        <dbReference type="Proteomes" id="UP000236327"/>
    </source>
</evidence>
<feature type="compositionally biased region" description="Low complexity" evidence="1">
    <location>
        <begin position="27"/>
        <end position="41"/>
    </location>
</feature>
<reference evidence="2 3" key="1">
    <citation type="submission" date="2016-05" db="EMBL/GenBank/DDBJ databases">
        <title>Complete genome sequence of Novosphingobium guangzhouense SA925(T).</title>
        <authorList>
            <person name="Sha S."/>
        </authorList>
    </citation>
    <scope>NUCLEOTIDE SEQUENCE [LARGE SCALE GENOMIC DNA]</scope>
    <source>
        <strain evidence="2 3">SA925</strain>
    </source>
</reference>
<dbReference type="Proteomes" id="UP000236327">
    <property type="component" value="Unassembled WGS sequence"/>
</dbReference>
<dbReference type="Pfam" id="PF11776">
    <property type="entry name" value="RcnB"/>
    <property type="match status" value="1"/>
</dbReference>
<protein>
    <submittedName>
        <fullName evidence="2">Uncharacterized protein</fullName>
    </submittedName>
</protein>
<feature type="region of interest" description="Disordered" evidence="1">
    <location>
        <begin position="12"/>
        <end position="56"/>
    </location>
</feature>
<gene>
    <name evidence="2" type="ORF">A8V01_15630</name>
</gene>
<name>A0A2K2G3H3_9SPHN</name>
<dbReference type="EMBL" id="LYMM01000024">
    <property type="protein sequence ID" value="PNU05590.1"/>
    <property type="molecule type" value="Genomic_DNA"/>
</dbReference>
<accession>A0A2K2G3H3</accession>
<proteinExistence type="predicted"/>
<sequence length="161" mass="17511">MLAMGLIMALPSPGSAQSHDHDHHHGAPPSHGHPPQGQPPHGHGHNPPPPRPHGRTTVIIDRSRPGWWRGNTLFVAYTGPRAGYYFAPGYGYYAVPRAYFGRNFVVGAVVPLPMRSYVIVTPAIYGLRPAPPNYRWYYAGPNIVLAHVSTGVIIQSVAGGW</sequence>
<dbReference type="InterPro" id="IPR024572">
    <property type="entry name" value="RcnB"/>
</dbReference>